<evidence type="ECO:0000259" key="4">
    <source>
        <dbReference type="PROSITE" id="PS51352"/>
    </source>
</evidence>
<comment type="caution">
    <text evidence="7">The sequence shown here is derived from an EMBL/GenBank/DDBJ whole genome shotgun (WGS) entry which is preliminary data.</text>
</comment>
<feature type="domain" description="PPPDE" evidence="6">
    <location>
        <begin position="50"/>
        <end position="190"/>
    </location>
</feature>
<dbReference type="RefSeq" id="XP_056512795.1">
    <property type="nucleotide sequence ID" value="XM_056654768.1"/>
</dbReference>
<protein>
    <recommendedName>
        <fullName evidence="9">Thioredoxin</fullName>
    </recommendedName>
</protein>
<dbReference type="PROSITE" id="PS51858">
    <property type="entry name" value="PPPDE"/>
    <property type="match status" value="1"/>
</dbReference>
<evidence type="ECO:0000259" key="5">
    <source>
        <dbReference type="PROSITE" id="PS51396"/>
    </source>
</evidence>
<dbReference type="CDD" id="cd02947">
    <property type="entry name" value="TRX_family"/>
    <property type="match status" value="1"/>
</dbReference>
<feature type="domain" description="Thioredoxin" evidence="4">
    <location>
        <begin position="208"/>
        <end position="332"/>
    </location>
</feature>
<dbReference type="Proteomes" id="UP001141434">
    <property type="component" value="Unassembled WGS sequence"/>
</dbReference>
<dbReference type="Gene3D" id="3.40.30.10">
    <property type="entry name" value="Glutaredoxin"/>
    <property type="match status" value="1"/>
</dbReference>
<dbReference type="GO" id="GO:0070646">
    <property type="term" value="P:protein modification by small protein removal"/>
    <property type="evidence" value="ECO:0007669"/>
    <property type="project" value="TreeGrafter"/>
</dbReference>
<gene>
    <name evidence="7" type="ORF">NUU61_004186</name>
</gene>
<dbReference type="PANTHER" id="PTHR12378">
    <property type="entry name" value="DESUMOYLATING ISOPEPTIDASE"/>
    <property type="match status" value="1"/>
</dbReference>
<dbReference type="InterPro" id="IPR011989">
    <property type="entry name" value="ARM-like"/>
</dbReference>
<dbReference type="Pfam" id="PF05903">
    <property type="entry name" value="Peptidase_C97"/>
    <property type="match status" value="1"/>
</dbReference>
<dbReference type="PROSITE" id="PS00194">
    <property type="entry name" value="THIOREDOXIN_1"/>
    <property type="match status" value="1"/>
</dbReference>
<comment type="similarity">
    <text evidence="1">Belongs to the DeSI family.</text>
</comment>
<dbReference type="InterPro" id="IPR036249">
    <property type="entry name" value="Thioredoxin-like_sf"/>
</dbReference>
<dbReference type="GeneID" id="81393936"/>
<evidence type="ECO:0008006" key="9">
    <source>
        <dbReference type="Google" id="ProtNLM"/>
    </source>
</evidence>
<dbReference type="PROSITE" id="PS51352">
    <property type="entry name" value="THIOREDOXIN_2"/>
    <property type="match status" value="1"/>
</dbReference>
<evidence type="ECO:0000256" key="1">
    <source>
        <dbReference type="ARBA" id="ARBA00008140"/>
    </source>
</evidence>
<keyword evidence="3" id="KW-0378">Hydrolase</keyword>
<dbReference type="SUPFAM" id="SSF52833">
    <property type="entry name" value="Thioredoxin-like"/>
    <property type="match status" value="1"/>
</dbReference>
<dbReference type="AlphaFoldDB" id="A0A9W9FKM7"/>
<dbReference type="Pfam" id="PF08324">
    <property type="entry name" value="PUL"/>
    <property type="match status" value="1"/>
</dbReference>
<accession>A0A9W9FKM7</accession>
<dbReference type="Gene3D" id="3.90.1720.30">
    <property type="entry name" value="PPPDE domains"/>
    <property type="match status" value="1"/>
</dbReference>
<proteinExistence type="inferred from homology"/>
<dbReference type="InterPro" id="IPR042266">
    <property type="entry name" value="PPPDE_sf"/>
</dbReference>
<keyword evidence="8" id="KW-1185">Reference proteome</keyword>
<feature type="domain" description="PUL" evidence="5">
    <location>
        <begin position="348"/>
        <end position="635"/>
    </location>
</feature>
<dbReference type="Pfam" id="PF00085">
    <property type="entry name" value="Thioredoxin"/>
    <property type="match status" value="1"/>
</dbReference>
<reference evidence="7" key="2">
    <citation type="journal article" date="2023" name="IMA Fungus">
        <title>Comparative genomic study of the Penicillium genus elucidates a diverse pangenome and 15 lateral gene transfer events.</title>
        <authorList>
            <person name="Petersen C."/>
            <person name="Sorensen T."/>
            <person name="Nielsen M.R."/>
            <person name="Sondergaard T.E."/>
            <person name="Sorensen J.L."/>
            <person name="Fitzpatrick D.A."/>
            <person name="Frisvad J.C."/>
            <person name="Nielsen K.L."/>
        </authorList>
    </citation>
    <scope>NUCLEOTIDE SEQUENCE</scope>
    <source>
        <strain evidence="7">IBT 34128</strain>
    </source>
</reference>
<dbReference type="SMART" id="SM01179">
    <property type="entry name" value="DUF862"/>
    <property type="match status" value="1"/>
</dbReference>
<dbReference type="PROSITE" id="PS51396">
    <property type="entry name" value="PUL"/>
    <property type="match status" value="1"/>
</dbReference>
<dbReference type="GO" id="GO:0006508">
    <property type="term" value="P:proteolysis"/>
    <property type="evidence" value="ECO:0007669"/>
    <property type="project" value="UniProtKB-KW"/>
</dbReference>
<sequence>MLEWKMVEGIRTRDSADVIRLLPPGCWRSPISGAGITFDPPYSDIVYSKMDVDLYVYDLSKGLARMYSLPLTGTQMDAIYHTSIVLDGVEYYFGQGIQTAAPGSTHHGQPMEVVHLGSTELPADVIEEYLSSLAGIYTPESYDLFLHNCNNFTQDLSMFLVGKGIPDNIRNLPRTFLETPFGKMMKPQIENALRGVTQGTGPGTVPGPSAQPQVPKTVAAPCPAGKVRIVSSLNLLESELAGASQTCAVIFFTSSTCPPCKVVYPIYDELAEEAGDRGTLIKVDIGSAYDVSMKYGVRATPTFMTFLKGEKLDEWSGANPAQLQGNVRMLLEMAHPPHPHRQLRLPSLQRPITNFVAYKKVPPLDKLIQKLPVAFKDGPGVAAAIEFVKIRHSGSNPAADARVPELPAFATTLQSTYPTLPRDSQFAVVDLVRLLFLDPRISGYFAEEAQHRTLLTLLTPLSTDELSTSPYNLRIVALQLTCNLFSSPLYTEQLAVSPSSSSPLLRETCLRLATNSLLDAHANLRVVAASFAYNLAAFNHNSRFSNGTDRIPEEDLVELTASLLEAVAREDQSPEALHGLLFALGLLVYEAPLDGTLVDLCRAMSVAETLGAKAKVPALQKEPLLKEIGNELFGKGL</sequence>
<dbReference type="GO" id="GO:0008233">
    <property type="term" value="F:peptidase activity"/>
    <property type="evidence" value="ECO:0007669"/>
    <property type="project" value="UniProtKB-KW"/>
</dbReference>
<evidence type="ECO:0000256" key="3">
    <source>
        <dbReference type="ARBA" id="ARBA00022801"/>
    </source>
</evidence>
<evidence type="ECO:0000259" key="6">
    <source>
        <dbReference type="PROSITE" id="PS51858"/>
    </source>
</evidence>
<name>A0A9W9FKM7_9EURO</name>
<reference evidence="7" key="1">
    <citation type="submission" date="2022-11" db="EMBL/GenBank/DDBJ databases">
        <authorList>
            <person name="Petersen C."/>
        </authorList>
    </citation>
    <scope>NUCLEOTIDE SEQUENCE</scope>
    <source>
        <strain evidence="7">IBT 34128</strain>
    </source>
</reference>
<keyword evidence="2" id="KW-0645">Protease</keyword>
<evidence type="ECO:0000313" key="8">
    <source>
        <dbReference type="Proteomes" id="UP001141434"/>
    </source>
</evidence>
<dbReference type="InterPro" id="IPR013766">
    <property type="entry name" value="Thioredoxin_domain"/>
</dbReference>
<evidence type="ECO:0000313" key="7">
    <source>
        <dbReference type="EMBL" id="KAJ5101964.1"/>
    </source>
</evidence>
<dbReference type="OrthoDB" id="21221at2759"/>
<dbReference type="Gene3D" id="1.25.10.10">
    <property type="entry name" value="Leucine-rich Repeat Variant"/>
    <property type="match status" value="1"/>
</dbReference>
<dbReference type="InterPro" id="IPR008580">
    <property type="entry name" value="PPPDE_dom"/>
</dbReference>
<dbReference type="EMBL" id="JAPMSZ010000005">
    <property type="protein sequence ID" value="KAJ5101964.1"/>
    <property type="molecule type" value="Genomic_DNA"/>
</dbReference>
<dbReference type="InterPro" id="IPR013535">
    <property type="entry name" value="PUL_dom"/>
</dbReference>
<dbReference type="InterPro" id="IPR017937">
    <property type="entry name" value="Thioredoxin_CS"/>
</dbReference>
<dbReference type="PANTHER" id="PTHR12378:SF7">
    <property type="entry name" value="DESUMOYLATING ISOPEPTIDASE 1"/>
    <property type="match status" value="1"/>
</dbReference>
<organism evidence="7 8">
    <name type="scientific">Penicillium alfredii</name>
    <dbReference type="NCBI Taxonomy" id="1506179"/>
    <lineage>
        <taxon>Eukaryota</taxon>
        <taxon>Fungi</taxon>
        <taxon>Dikarya</taxon>
        <taxon>Ascomycota</taxon>
        <taxon>Pezizomycotina</taxon>
        <taxon>Eurotiomycetes</taxon>
        <taxon>Eurotiomycetidae</taxon>
        <taxon>Eurotiales</taxon>
        <taxon>Aspergillaceae</taxon>
        <taxon>Penicillium</taxon>
    </lineage>
</organism>
<evidence type="ECO:0000256" key="2">
    <source>
        <dbReference type="ARBA" id="ARBA00022670"/>
    </source>
</evidence>